<dbReference type="EMBL" id="CM000882">
    <property type="protein sequence ID" value="PNT65924.1"/>
    <property type="molecule type" value="Genomic_DNA"/>
</dbReference>
<proteinExistence type="predicted"/>
<dbReference type="EnsemblPlants" id="PNT65924">
    <property type="protein sequence ID" value="PNT65924"/>
    <property type="gene ID" value="BRADI_3g04496v3"/>
</dbReference>
<reference evidence="2" key="3">
    <citation type="submission" date="2018-08" db="UniProtKB">
        <authorList>
            <consortium name="EnsemblPlants"/>
        </authorList>
    </citation>
    <scope>IDENTIFICATION</scope>
    <source>
        <strain evidence="2">cv. Bd21</strain>
    </source>
</reference>
<name>A0A2K2CV75_BRADI</name>
<sequence length="103" mass="11375">MYAAFCPLQLPSSLINHTDQTFISKYTQTTSILSIFLSTAILILEASSLHCFSGARSNGRFSQHCVCSVIKIPHLSWITCEVFNQKRAYVGGNAQLFVGIALF</sequence>
<evidence type="ECO:0000313" key="1">
    <source>
        <dbReference type="EMBL" id="PNT65924.1"/>
    </source>
</evidence>
<dbReference type="Proteomes" id="UP000008810">
    <property type="component" value="Chromosome 3"/>
</dbReference>
<dbReference type="InParanoid" id="A0A2K2CV75"/>
<evidence type="ECO:0000313" key="3">
    <source>
        <dbReference type="Proteomes" id="UP000008810"/>
    </source>
</evidence>
<dbReference type="AlphaFoldDB" id="A0A2K2CV75"/>
<gene>
    <name evidence="1" type="ORF">BRADI_3g04496v3</name>
</gene>
<keyword evidence="3" id="KW-1185">Reference proteome</keyword>
<evidence type="ECO:0000313" key="2">
    <source>
        <dbReference type="EnsemblPlants" id="PNT65924"/>
    </source>
</evidence>
<dbReference type="Gramene" id="PNT65924">
    <property type="protein sequence ID" value="PNT65924"/>
    <property type="gene ID" value="BRADI_3g04496v3"/>
</dbReference>
<reference evidence="1" key="2">
    <citation type="submission" date="2017-06" db="EMBL/GenBank/DDBJ databases">
        <title>WGS assembly of Brachypodium distachyon.</title>
        <authorList>
            <consortium name="The International Brachypodium Initiative"/>
            <person name="Lucas S."/>
            <person name="Harmon-Smith M."/>
            <person name="Lail K."/>
            <person name="Tice H."/>
            <person name="Grimwood J."/>
            <person name="Bruce D."/>
            <person name="Barry K."/>
            <person name="Shu S."/>
            <person name="Lindquist E."/>
            <person name="Wang M."/>
            <person name="Pitluck S."/>
            <person name="Vogel J.P."/>
            <person name="Garvin D.F."/>
            <person name="Mockler T.C."/>
            <person name="Schmutz J."/>
            <person name="Rokhsar D."/>
            <person name="Bevan M.W."/>
        </authorList>
    </citation>
    <scope>NUCLEOTIDE SEQUENCE</scope>
    <source>
        <strain evidence="1">Bd21</strain>
    </source>
</reference>
<protein>
    <submittedName>
        <fullName evidence="1 2">Uncharacterized protein</fullName>
    </submittedName>
</protein>
<reference evidence="1 2" key="1">
    <citation type="journal article" date="2010" name="Nature">
        <title>Genome sequencing and analysis of the model grass Brachypodium distachyon.</title>
        <authorList>
            <consortium name="International Brachypodium Initiative"/>
        </authorList>
    </citation>
    <scope>NUCLEOTIDE SEQUENCE [LARGE SCALE GENOMIC DNA]</scope>
    <source>
        <strain evidence="1 2">Bd21</strain>
    </source>
</reference>
<organism evidence="1">
    <name type="scientific">Brachypodium distachyon</name>
    <name type="common">Purple false brome</name>
    <name type="synonym">Trachynia distachya</name>
    <dbReference type="NCBI Taxonomy" id="15368"/>
    <lineage>
        <taxon>Eukaryota</taxon>
        <taxon>Viridiplantae</taxon>
        <taxon>Streptophyta</taxon>
        <taxon>Embryophyta</taxon>
        <taxon>Tracheophyta</taxon>
        <taxon>Spermatophyta</taxon>
        <taxon>Magnoliopsida</taxon>
        <taxon>Liliopsida</taxon>
        <taxon>Poales</taxon>
        <taxon>Poaceae</taxon>
        <taxon>BOP clade</taxon>
        <taxon>Pooideae</taxon>
        <taxon>Stipodae</taxon>
        <taxon>Brachypodieae</taxon>
        <taxon>Brachypodium</taxon>
    </lineage>
</organism>
<accession>A0A2K2CV75</accession>